<evidence type="ECO:0000256" key="1">
    <source>
        <dbReference type="SAM" id="MobiDB-lite"/>
    </source>
</evidence>
<dbReference type="EMBL" id="ML211806">
    <property type="protein sequence ID" value="TFK80292.1"/>
    <property type="molecule type" value="Genomic_DNA"/>
</dbReference>
<name>A0A5C3NTG0_9APHY</name>
<dbReference type="Proteomes" id="UP000308197">
    <property type="component" value="Unassembled WGS sequence"/>
</dbReference>
<dbReference type="InParanoid" id="A0A5C3NTG0"/>
<evidence type="ECO:0000313" key="3">
    <source>
        <dbReference type="Proteomes" id="UP000308197"/>
    </source>
</evidence>
<feature type="region of interest" description="Disordered" evidence="1">
    <location>
        <begin position="63"/>
        <end position="85"/>
    </location>
</feature>
<accession>A0A5C3NTG0</accession>
<keyword evidence="3" id="KW-1185">Reference proteome</keyword>
<gene>
    <name evidence="2" type="ORF">K466DRAFT_387480</name>
</gene>
<dbReference type="AlphaFoldDB" id="A0A5C3NTG0"/>
<protein>
    <submittedName>
        <fullName evidence="2">Uncharacterized protein</fullName>
    </submittedName>
</protein>
<proteinExistence type="predicted"/>
<feature type="compositionally biased region" description="Low complexity" evidence="1">
    <location>
        <begin position="63"/>
        <end position="73"/>
    </location>
</feature>
<sequence>MEVVVEEKRVRGIEEYLTGTRWSGDLMQDVMTSGVRDTRRAREKAIIRRTHVPGRPRCPRALAASADSSTAAAEGVATDRPAEEPWDDDLAEMARMRLLKTRSRFAHSGEQLRDNGAATSGASAQVRYLAGAAHSSVWLAGARVGRFAPIRLEVCRRLVSAADSVSARELTTANLRAGAD</sequence>
<evidence type="ECO:0000313" key="2">
    <source>
        <dbReference type="EMBL" id="TFK80292.1"/>
    </source>
</evidence>
<organism evidence="2 3">
    <name type="scientific">Polyporus arcularius HHB13444</name>
    <dbReference type="NCBI Taxonomy" id="1314778"/>
    <lineage>
        <taxon>Eukaryota</taxon>
        <taxon>Fungi</taxon>
        <taxon>Dikarya</taxon>
        <taxon>Basidiomycota</taxon>
        <taxon>Agaricomycotina</taxon>
        <taxon>Agaricomycetes</taxon>
        <taxon>Polyporales</taxon>
        <taxon>Polyporaceae</taxon>
        <taxon>Polyporus</taxon>
    </lineage>
</organism>
<reference evidence="2 3" key="1">
    <citation type="journal article" date="2019" name="Nat. Ecol. Evol.">
        <title>Megaphylogeny resolves global patterns of mushroom evolution.</title>
        <authorList>
            <person name="Varga T."/>
            <person name="Krizsan K."/>
            <person name="Foldi C."/>
            <person name="Dima B."/>
            <person name="Sanchez-Garcia M."/>
            <person name="Sanchez-Ramirez S."/>
            <person name="Szollosi G.J."/>
            <person name="Szarkandi J.G."/>
            <person name="Papp V."/>
            <person name="Albert L."/>
            <person name="Andreopoulos W."/>
            <person name="Angelini C."/>
            <person name="Antonin V."/>
            <person name="Barry K.W."/>
            <person name="Bougher N.L."/>
            <person name="Buchanan P."/>
            <person name="Buyck B."/>
            <person name="Bense V."/>
            <person name="Catcheside P."/>
            <person name="Chovatia M."/>
            <person name="Cooper J."/>
            <person name="Damon W."/>
            <person name="Desjardin D."/>
            <person name="Finy P."/>
            <person name="Geml J."/>
            <person name="Haridas S."/>
            <person name="Hughes K."/>
            <person name="Justo A."/>
            <person name="Karasinski D."/>
            <person name="Kautmanova I."/>
            <person name="Kiss B."/>
            <person name="Kocsube S."/>
            <person name="Kotiranta H."/>
            <person name="LaButti K.M."/>
            <person name="Lechner B.E."/>
            <person name="Liimatainen K."/>
            <person name="Lipzen A."/>
            <person name="Lukacs Z."/>
            <person name="Mihaltcheva S."/>
            <person name="Morgado L.N."/>
            <person name="Niskanen T."/>
            <person name="Noordeloos M.E."/>
            <person name="Ohm R.A."/>
            <person name="Ortiz-Santana B."/>
            <person name="Ovrebo C."/>
            <person name="Racz N."/>
            <person name="Riley R."/>
            <person name="Savchenko A."/>
            <person name="Shiryaev A."/>
            <person name="Soop K."/>
            <person name="Spirin V."/>
            <person name="Szebenyi C."/>
            <person name="Tomsovsky M."/>
            <person name="Tulloss R.E."/>
            <person name="Uehling J."/>
            <person name="Grigoriev I.V."/>
            <person name="Vagvolgyi C."/>
            <person name="Papp T."/>
            <person name="Martin F.M."/>
            <person name="Miettinen O."/>
            <person name="Hibbett D.S."/>
            <person name="Nagy L.G."/>
        </authorList>
    </citation>
    <scope>NUCLEOTIDE SEQUENCE [LARGE SCALE GENOMIC DNA]</scope>
    <source>
        <strain evidence="2 3">HHB13444</strain>
    </source>
</reference>